<dbReference type="RefSeq" id="WP_128520574.1">
    <property type="nucleotide sequence ID" value="NZ_CAUWBR010000001.1"/>
</dbReference>
<dbReference type="Proteomes" id="UP000276568">
    <property type="component" value="Unassembled WGS sequence"/>
</dbReference>
<feature type="transmembrane region" description="Helical" evidence="1">
    <location>
        <begin position="85"/>
        <end position="106"/>
    </location>
</feature>
<dbReference type="AlphaFoldDB" id="A0A3N0I193"/>
<evidence type="ECO:0000313" key="3">
    <source>
        <dbReference type="Proteomes" id="UP000276568"/>
    </source>
</evidence>
<feature type="transmembrane region" description="Helical" evidence="1">
    <location>
        <begin position="6"/>
        <end position="26"/>
    </location>
</feature>
<gene>
    <name evidence="2" type="ORF">EDX97_07760</name>
</gene>
<comment type="caution">
    <text evidence="2">The sequence shown here is derived from an EMBL/GenBank/DDBJ whole genome shotgun (WGS) entry which is preliminary data.</text>
</comment>
<name>A0A3N0I193_9FIRM</name>
<protein>
    <recommendedName>
        <fullName evidence="4">DUF986 family protein</fullName>
    </recommendedName>
</protein>
<keyword evidence="1" id="KW-1133">Transmembrane helix</keyword>
<organism evidence="2 3">
    <name type="scientific">Absicoccus porci</name>
    <dbReference type="NCBI Taxonomy" id="2486576"/>
    <lineage>
        <taxon>Bacteria</taxon>
        <taxon>Bacillati</taxon>
        <taxon>Bacillota</taxon>
        <taxon>Erysipelotrichia</taxon>
        <taxon>Erysipelotrichales</taxon>
        <taxon>Erysipelotrichaceae</taxon>
        <taxon>Absicoccus</taxon>
    </lineage>
</organism>
<keyword evidence="3" id="KW-1185">Reference proteome</keyword>
<proteinExistence type="predicted"/>
<dbReference type="OrthoDB" id="9962267at2"/>
<evidence type="ECO:0000313" key="2">
    <source>
        <dbReference type="EMBL" id="RNM30667.1"/>
    </source>
</evidence>
<reference evidence="2 3" key="1">
    <citation type="submission" date="2018-11" db="EMBL/GenBank/DDBJ databases">
        <title>Clostridium sp. nov., a member of the family Erysipelotrichaceae isolated from pig faeces.</title>
        <authorList>
            <person name="Chang Y.-H."/>
        </authorList>
    </citation>
    <scope>NUCLEOTIDE SEQUENCE [LARGE SCALE GENOMIC DNA]</scope>
    <source>
        <strain evidence="2 3">YH-panp20</strain>
    </source>
</reference>
<keyword evidence="1" id="KW-0812">Transmembrane</keyword>
<sequence>MSGNWTSWLIMLILVAYMIYSVFHTVQVYSRHRKALTEWKKTNADAELFDDSKVWVISSGIMAIVGIVIALNIQTMNVNKASVGLYRIAYIMIAVIFISMVFSSLASKRMWFVSDGFFFGDRFFKFKDIEKREPIGGIGSHTLHLVFKDKYAIQINKKMDDKITQKTKMWKASKKNRK</sequence>
<dbReference type="EMBL" id="RJQC01000002">
    <property type="protein sequence ID" value="RNM30667.1"/>
    <property type="molecule type" value="Genomic_DNA"/>
</dbReference>
<evidence type="ECO:0008006" key="4">
    <source>
        <dbReference type="Google" id="ProtNLM"/>
    </source>
</evidence>
<keyword evidence="1" id="KW-0472">Membrane</keyword>
<accession>A0A3N0I193</accession>
<evidence type="ECO:0000256" key="1">
    <source>
        <dbReference type="SAM" id="Phobius"/>
    </source>
</evidence>
<feature type="transmembrane region" description="Helical" evidence="1">
    <location>
        <begin position="54"/>
        <end position="73"/>
    </location>
</feature>